<dbReference type="PANTHER" id="PTHR35803:SF2">
    <property type="entry name" value="RETAINING ALPHA-GALACTOSIDASE"/>
    <property type="match status" value="1"/>
</dbReference>
<keyword evidence="4" id="KW-0106">Calcium</keyword>
<reference evidence="10" key="2">
    <citation type="journal article" date="2021" name="PeerJ">
        <title>Extensive microbial diversity within the chicken gut microbiome revealed by metagenomics and culture.</title>
        <authorList>
            <person name="Gilroy R."/>
            <person name="Ravi A."/>
            <person name="Getino M."/>
            <person name="Pursley I."/>
            <person name="Horton D.L."/>
            <person name="Alikhan N.F."/>
            <person name="Baker D."/>
            <person name="Gharbi K."/>
            <person name="Hall N."/>
            <person name="Watson M."/>
            <person name="Adriaenssens E.M."/>
            <person name="Foster-Nyarko E."/>
            <person name="Jarju S."/>
            <person name="Secka A."/>
            <person name="Antonio M."/>
            <person name="Oren A."/>
            <person name="Chaudhuri R.R."/>
            <person name="La Ragione R."/>
            <person name="Hildebrand F."/>
            <person name="Pallen M.J."/>
        </authorList>
    </citation>
    <scope>NUCLEOTIDE SEQUENCE</scope>
    <source>
        <strain evidence="10">B1-15692</strain>
    </source>
</reference>
<keyword evidence="3 10" id="KW-0378">Hydrolase</keyword>
<dbReference type="GO" id="GO:0030246">
    <property type="term" value="F:carbohydrate binding"/>
    <property type="evidence" value="ECO:0007669"/>
    <property type="project" value="InterPro"/>
</dbReference>
<dbReference type="InterPro" id="IPR029486">
    <property type="entry name" value="GH97_N"/>
</dbReference>
<feature type="domain" description="Glycosyl-hydrolase 97 N-terminal" evidence="8">
    <location>
        <begin position="25"/>
        <end position="288"/>
    </location>
</feature>
<dbReference type="SUPFAM" id="SSF51445">
    <property type="entry name" value="(Trans)glycosidases"/>
    <property type="match status" value="1"/>
</dbReference>
<feature type="chain" id="PRO_5039402140" evidence="6">
    <location>
        <begin position="21"/>
        <end position="654"/>
    </location>
</feature>
<dbReference type="Gene3D" id="3.20.20.70">
    <property type="entry name" value="Aldolase class I"/>
    <property type="match status" value="1"/>
</dbReference>
<dbReference type="InterPro" id="IPR013780">
    <property type="entry name" value="Glyco_hydro_b"/>
</dbReference>
<dbReference type="Pfam" id="PF10566">
    <property type="entry name" value="Glyco_hydro_97"/>
    <property type="match status" value="1"/>
</dbReference>
<evidence type="ECO:0000313" key="10">
    <source>
        <dbReference type="EMBL" id="MBO8467112.1"/>
    </source>
</evidence>
<dbReference type="Pfam" id="PF14509">
    <property type="entry name" value="GH97_C"/>
    <property type="match status" value="1"/>
</dbReference>
<evidence type="ECO:0000259" key="8">
    <source>
        <dbReference type="Pfam" id="PF14508"/>
    </source>
</evidence>
<reference evidence="10" key="1">
    <citation type="submission" date="2020-10" db="EMBL/GenBank/DDBJ databases">
        <authorList>
            <person name="Gilroy R."/>
        </authorList>
    </citation>
    <scope>NUCLEOTIDE SEQUENCE</scope>
    <source>
        <strain evidence="10">B1-15692</strain>
    </source>
</reference>
<evidence type="ECO:0000256" key="5">
    <source>
        <dbReference type="ARBA" id="ARBA00023295"/>
    </source>
</evidence>
<evidence type="ECO:0000256" key="6">
    <source>
        <dbReference type="SAM" id="SignalP"/>
    </source>
</evidence>
<feature type="domain" description="Glycosyl-hydrolase 97 catalytic" evidence="7">
    <location>
        <begin position="306"/>
        <end position="460"/>
    </location>
</feature>
<dbReference type="Proteomes" id="UP000823660">
    <property type="component" value="Unassembled WGS sequence"/>
</dbReference>
<sequence length="654" mass="73525">MTRPAIIALAASILSVSLTAKDFTVTSPDGSIRTDVSVENEVSFTVSYGSDTLFRSSGISMILRDKTLGLAPEVKSARNGSFDRTSDCPFPISDARIRNNYNSLTLGMKGGYSIEFRVFDEGVAYRFVTDLGGTVEVLDEELAASLPAGSSAVLSLTRGFKTSYEQPYSDIRIEDFRQDGHMSYLPVLFKTKGEQSGKEYSILMSEADLDDYPCMFLESDGKGGLRSVFPKCPLAFGEDGDRSLKILEEAHYIASTSGSRTFPWRFLVISDDDRVIASNHMADNLSSPCEIRDCSWIRPGKVSWEWWNGASVYGPDVDFESGFNLETYKYFIDFASKYGIEYLLMDEGWALSTRDPYTPNPKVDVHEIIRYGKEKGVGVFLWLTWLTVENNFDLFGTFEDWGVAGVKIDFMDRSDQWMVNYYERVAEEAAKHRLMVDFHGSFKPAGLEKRYPNVLSYEGVLGMEQMGRCTPDNSLYLPFIRNAVGPMDYTPGAMISMQPEVYRSERPNSASIGTRAYQMALYTVFKSGIQMLADSPTMYYRNPECTEFISGVPVLWDESKVLEAKAGEYIIVARRSGEKWFIGAICNGKERERTFSIDLGFLDEGREYGMTAFEDSVNSGRQAMDYRIRKTAVRSSDALQIRMVRNGGWTAVLE</sequence>
<dbReference type="Gene3D" id="2.70.98.10">
    <property type="match status" value="1"/>
</dbReference>
<proteinExistence type="predicted"/>
<keyword evidence="5" id="KW-0326">Glycosidase</keyword>
<comment type="cofactor">
    <cofactor evidence="1">
        <name>Ca(2+)</name>
        <dbReference type="ChEBI" id="CHEBI:29108"/>
    </cofactor>
</comment>
<dbReference type="AlphaFoldDB" id="A0A9D9I7C5"/>
<feature type="domain" description="Glycosyl-hydrolase 97 C-terminal oligomerisation" evidence="9">
    <location>
        <begin position="556"/>
        <end position="653"/>
    </location>
</feature>
<evidence type="ECO:0000313" key="11">
    <source>
        <dbReference type="Proteomes" id="UP000823660"/>
    </source>
</evidence>
<dbReference type="InterPro" id="IPR029483">
    <property type="entry name" value="GH97_C"/>
</dbReference>
<evidence type="ECO:0000256" key="3">
    <source>
        <dbReference type="ARBA" id="ARBA00022801"/>
    </source>
</evidence>
<keyword evidence="6" id="KW-0732">Signal</keyword>
<evidence type="ECO:0000256" key="2">
    <source>
        <dbReference type="ARBA" id="ARBA00011245"/>
    </source>
</evidence>
<protein>
    <submittedName>
        <fullName evidence="10">Glycoside hydrolase family 97 protein</fullName>
    </submittedName>
</protein>
<comment type="caution">
    <text evidence="10">The sequence shown here is derived from an EMBL/GenBank/DDBJ whole genome shotgun (WGS) entry which is preliminary data.</text>
</comment>
<dbReference type="InterPro" id="IPR019563">
    <property type="entry name" value="GH97_catalytic"/>
</dbReference>
<evidence type="ECO:0000256" key="1">
    <source>
        <dbReference type="ARBA" id="ARBA00001913"/>
    </source>
</evidence>
<accession>A0A9D9I7C5</accession>
<comment type="subunit">
    <text evidence="2">Monomer.</text>
</comment>
<evidence type="ECO:0000259" key="9">
    <source>
        <dbReference type="Pfam" id="PF14509"/>
    </source>
</evidence>
<dbReference type="InterPro" id="IPR017853">
    <property type="entry name" value="GH"/>
</dbReference>
<organism evidence="10 11">
    <name type="scientific">Candidatus Cryptobacteroides faecipullorum</name>
    <dbReference type="NCBI Taxonomy" id="2840764"/>
    <lineage>
        <taxon>Bacteria</taxon>
        <taxon>Pseudomonadati</taxon>
        <taxon>Bacteroidota</taxon>
        <taxon>Bacteroidia</taxon>
        <taxon>Bacteroidales</taxon>
        <taxon>Candidatus Cryptobacteroides</taxon>
    </lineage>
</organism>
<dbReference type="Pfam" id="PF14508">
    <property type="entry name" value="GH97_N"/>
    <property type="match status" value="1"/>
</dbReference>
<dbReference type="InterPro" id="IPR013785">
    <property type="entry name" value="Aldolase_TIM"/>
</dbReference>
<name>A0A9D9I7C5_9BACT</name>
<feature type="signal peptide" evidence="6">
    <location>
        <begin position="1"/>
        <end position="20"/>
    </location>
</feature>
<dbReference type="GO" id="GO:0016798">
    <property type="term" value="F:hydrolase activity, acting on glycosyl bonds"/>
    <property type="evidence" value="ECO:0007669"/>
    <property type="project" value="UniProtKB-KW"/>
</dbReference>
<evidence type="ECO:0000256" key="4">
    <source>
        <dbReference type="ARBA" id="ARBA00022837"/>
    </source>
</evidence>
<dbReference type="InterPro" id="IPR052720">
    <property type="entry name" value="Glycosyl_hydrolase_97"/>
</dbReference>
<dbReference type="Gene3D" id="2.60.40.1180">
    <property type="entry name" value="Golgi alpha-mannosidase II"/>
    <property type="match status" value="1"/>
</dbReference>
<dbReference type="InterPro" id="IPR014718">
    <property type="entry name" value="GH-type_carb-bd"/>
</dbReference>
<gene>
    <name evidence="10" type="ORF">IAB99_05045</name>
</gene>
<dbReference type="PANTHER" id="PTHR35803">
    <property type="entry name" value="GLUCAN 1,4-ALPHA-GLUCOSIDASE SUSB-RELATED"/>
    <property type="match status" value="1"/>
</dbReference>
<evidence type="ECO:0000259" key="7">
    <source>
        <dbReference type="Pfam" id="PF10566"/>
    </source>
</evidence>
<dbReference type="EMBL" id="JADIMH010000028">
    <property type="protein sequence ID" value="MBO8467112.1"/>
    <property type="molecule type" value="Genomic_DNA"/>
</dbReference>